<dbReference type="EC" id="2.3.1.274" evidence="8 10"/>
<keyword evidence="2 10" id="KW-0963">Cytoplasm</keyword>
<keyword evidence="6 10" id="KW-0594">Phospholipid biosynthesis</keyword>
<dbReference type="SUPFAM" id="SSF53659">
    <property type="entry name" value="Isocitrate/Isopropylmalate dehydrogenase-like"/>
    <property type="match status" value="1"/>
</dbReference>
<gene>
    <name evidence="10" type="primary">plsX</name>
    <name evidence="11" type="ORF">SASC598J21_013290</name>
</gene>
<evidence type="ECO:0000256" key="9">
    <source>
        <dbReference type="ARBA" id="ARBA00046608"/>
    </source>
</evidence>
<comment type="subcellular location">
    <subcellularLocation>
        <location evidence="10">Cytoplasm</location>
    </subcellularLocation>
    <text evidence="10">Associated with the membrane possibly through PlsY.</text>
</comment>
<comment type="function">
    <text evidence="10">Catalyzes the reversible formation of acyl-phosphate (acyl-PO(4)) from acyl-[acyl-carrier-protein] (acyl-ACP). This enzyme utilizes acyl-ACP as fatty acyl donor, but not acyl-CoA.</text>
</comment>
<keyword evidence="7 10" id="KW-1208">Phospholipid metabolism</keyword>
<dbReference type="GO" id="GO:0006633">
    <property type="term" value="P:fatty acid biosynthetic process"/>
    <property type="evidence" value="ECO:0007669"/>
    <property type="project" value="UniProtKB-UniRule"/>
</dbReference>
<dbReference type="NCBIfam" id="TIGR00182">
    <property type="entry name" value="plsX"/>
    <property type="match status" value="1"/>
</dbReference>
<keyword evidence="3 10" id="KW-0444">Lipid biosynthesis</keyword>
<keyword evidence="4 10" id="KW-0808">Transferase</keyword>
<keyword evidence="5 10" id="KW-0443">Lipid metabolism</keyword>
<accession>A0A074VAM1</accession>
<dbReference type="PANTHER" id="PTHR30100">
    <property type="entry name" value="FATTY ACID/PHOSPHOLIPID SYNTHESIS PROTEIN PLSX"/>
    <property type="match status" value="1"/>
</dbReference>
<evidence type="ECO:0000256" key="10">
    <source>
        <dbReference type="HAMAP-Rule" id="MF_00019"/>
    </source>
</evidence>
<reference evidence="11 12" key="1">
    <citation type="journal article" date="2014" name="PLoS Genet.">
        <title>Hidden diversity in honey bee gut symbionts detected by single-cell genomics.</title>
        <authorList>
            <person name="Engel P."/>
            <person name="Stepanauskas R."/>
            <person name="Moran N."/>
        </authorList>
    </citation>
    <scope>NUCLEOTIDE SEQUENCE [LARGE SCALE GENOMIC DNA]</scope>
    <source>
        <strain evidence="11 12">SCGC AB-598-J21</strain>
    </source>
</reference>
<comment type="caution">
    <text evidence="11">The sequence shown here is derived from an EMBL/GenBank/DDBJ whole genome shotgun (WGS) entry which is preliminary data.</text>
</comment>
<comment type="subunit">
    <text evidence="9 10">Homodimer. Probably interacts with PlsY.</text>
</comment>
<dbReference type="Proteomes" id="UP000027644">
    <property type="component" value="Unassembled WGS sequence"/>
</dbReference>
<evidence type="ECO:0000256" key="6">
    <source>
        <dbReference type="ARBA" id="ARBA00023209"/>
    </source>
</evidence>
<evidence type="ECO:0000256" key="5">
    <source>
        <dbReference type="ARBA" id="ARBA00023098"/>
    </source>
</evidence>
<comment type="catalytic activity">
    <reaction evidence="1 10">
        <text>a fatty acyl-[ACP] + phosphate = an acyl phosphate + holo-[ACP]</text>
        <dbReference type="Rhea" id="RHEA:42292"/>
        <dbReference type="Rhea" id="RHEA-COMP:9685"/>
        <dbReference type="Rhea" id="RHEA-COMP:14125"/>
        <dbReference type="ChEBI" id="CHEBI:43474"/>
        <dbReference type="ChEBI" id="CHEBI:59918"/>
        <dbReference type="ChEBI" id="CHEBI:64479"/>
        <dbReference type="ChEBI" id="CHEBI:138651"/>
        <dbReference type="EC" id="2.3.1.274"/>
    </reaction>
</comment>
<dbReference type="GO" id="GO:0043811">
    <property type="term" value="F:phosphate:acyl-[acyl carrier protein] acyltransferase activity"/>
    <property type="evidence" value="ECO:0007669"/>
    <property type="project" value="UniProtKB-UniRule"/>
</dbReference>
<protein>
    <recommendedName>
        <fullName evidence="8 10">Phosphate acyltransferase</fullName>
        <ecNumber evidence="8 10">2.3.1.274</ecNumber>
    </recommendedName>
    <alternativeName>
        <fullName evidence="10">Acyl-ACP phosphotransacylase</fullName>
    </alternativeName>
    <alternativeName>
        <fullName evidence="10">Acyl-[acyl-carrier-protein]--phosphate acyltransferase</fullName>
    </alternativeName>
    <alternativeName>
        <fullName evidence="10">Phosphate-acyl-ACP acyltransferase</fullName>
    </alternativeName>
</protein>
<sequence>MTLKTIAVDAMGGDFGLDITIPGALTFLQQQTDAALILVGDEVKIRNALNKANASMERITICPASEVVGMDEEPTSALKNKKDSSMRVAINQIKDGQAQAAVSAGNTGALMATARFVLKTIDGVDRPAIAKFLPGRNNHMTLVLDLGANVDCSSTQLLQFAIVGSQQVAALFPENTQPRVGLLNVGTEDIKGNAAAKETHQLLRRSDLNFVGNVEGNSIFTAEVDVLVVDGFTGNAMLKSIEGAVKFAGSVVKEEFTRSWFNKLAALIALPTLKGFKRRLDPRRFNGAIFLGLRGVVIKSHGGTDATGFCFALQEAYKAIKADSITKIQAGVARQLAVMEE</sequence>
<dbReference type="GO" id="GO:0008654">
    <property type="term" value="P:phospholipid biosynthetic process"/>
    <property type="evidence" value="ECO:0007669"/>
    <property type="project" value="UniProtKB-KW"/>
</dbReference>
<evidence type="ECO:0000256" key="1">
    <source>
        <dbReference type="ARBA" id="ARBA00001232"/>
    </source>
</evidence>
<organism evidence="11 12">
    <name type="scientific">Snodgrassella alvi SCGC AB-598-J21</name>
    <dbReference type="NCBI Taxonomy" id="1385367"/>
    <lineage>
        <taxon>Bacteria</taxon>
        <taxon>Pseudomonadati</taxon>
        <taxon>Pseudomonadota</taxon>
        <taxon>Betaproteobacteria</taxon>
        <taxon>Neisseriales</taxon>
        <taxon>Neisseriaceae</taxon>
        <taxon>Snodgrassella</taxon>
    </lineage>
</organism>
<dbReference type="Pfam" id="PF02504">
    <property type="entry name" value="FA_synthesis"/>
    <property type="match status" value="1"/>
</dbReference>
<dbReference type="UniPathway" id="UPA00085"/>
<dbReference type="PANTHER" id="PTHR30100:SF1">
    <property type="entry name" value="PHOSPHATE ACYLTRANSFERASE"/>
    <property type="match status" value="1"/>
</dbReference>
<evidence type="ECO:0000256" key="7">
    <source>
        <dbReference type="ARBA" id="ARBA00023264"/>
    </source>
</evidence>
<dbReference type="AlphaFoldDB" id="A0A074VAM1"/>
<comment type="pathway">
    <text evidence="10">Lipid metabolism; phospholipid metabolism.</text>
</comment>
<evidence type="ECO:0000256" key="3">
    <source>
        <dbReference type="ARBA" id="ARBA00022516"/>
    </source>
</evidence>
<evidence type="ECO:0000256" key="8">
    <source>
        <dbReference type="ARBA" id="ARBA00024069"/>
    </source>
</evidence>
<dbReference type="HAMAP" id="MF_00019">
    <property type="entry name" value="PlsX"/>
    <property type="match status" value="1"/>
</dbReference>
<evidence type="ECO:0000256" key="4">
    <source>
        <dbReference type="ARBA" id="ARBA00022679"/>
    </source>
</evidence>
<dbReference type="InterPro" id="IPR012281">
    <property type="entry name" value="Phospholipid_synth_PlsX-like"/>
</dbReference>
<proteinExistence type="inferred from homology"/>
<dbReference type="EMBL" id="AVQL01000442">
    <property type="protein sequence ID" value="KEQ00892.1"/>
    <property type="molecule type" value="Genomic_DNA"/>
</dbReference>
<dbReference type="InterPro" id="IPR003664">
    <property type="entry name" value="FA_synthesis"/>
</dbReference>
<name>A0A074VAM1_9NEIS</name>
<evidence type="ECO:0000313" key="11">
    <source>
        <dbReference type="EMBL" id="KEQ00892.1"/>
    </source>
</evidence>
<dbReference type="PIRSF" id="PIRSF002465">
    <property type="entry name" value="Phsphlp_syn_PlsX"/>
    <property type="match status" value="1"/>
</dbReference>
<comment type="similarity">
    <text evidence="10">Belongs to the PlsX family.</text>
</comment>
<evidence type="ECO:0000313" key="12">
    <source>
        <dbReference type="Proteomes" id="UP000027644"/>
    </source>
</evidence>
<dbReference type="Gene3D" id="3.40.718.10">
    <property type="entry name" value="Isopropylmalate Dehydrogenase"/>
    <property type="match status" value="1"/>
</dbReference>
<dbReference type="GO" id="GO:0005737">
    <property type="term" value="C:cytoplasm"/>
    <property type="evidence" value="ECO:0007669"/>
    <property type="project" value="UniProtKB-SubCell"/>
</dbReference>
<evidence type="ECO:0000256" key="2">
    <source>
        <dbReference type="ARBA" id="ARBA00022490"/>
    </source>
</evidence>